<reference evidence="2 3" key="1">
    <citation type="submission" date="2016-10" db="EMBL/GenBank/DDBJ databases">
        <authorList>
            <person name="de Groot N.N."/>
        </authorList>
    </citation>
    <scope>NUCLEOTIDE SEQUENCE [LARGE SCALE GENOMIC DNA]</scope>
    <source>
        <strain evidence="2 3">DSM 12130</strain>
    </source>
</reference>
<dbReference type="SUPFAM" id="SSF46785">
    <property type="entry name" value="Winged helix' DNA-binding domain"/>
    <property type="match status" value="2"/>
</dbReference>
<sequence>MIEYELTPEQARVLGCLMEKEMATPEYYPLTLNALVNACNQKSNRNPVVSFDESTVLAAIDGLKKYQLAWQSNVARVPKFEQHFDKSLNLVQREMSIICLLLLRGPQTVGELRGRSERMYSFASLEEVNDTLLELQERDLVKQIARRPGQKEARFNHLLSGELEDQDEPSGYEPVGTASPKTTIIDERIKSLEEETRLLREELTELKQMFVDFKDQFE</sequence>
<dbReference type="Proteomes" id="UP000199073">
    <property type="component" value="Unassembled WGS sequence"/>
</dbReference>
<evidence type="ECO:0000313" key="3">
    <source>
        <dbReference type="Proteomes" id="UP000199073"/>
    </source>
</evidence>
<organism evidence="2 3">
    <name type="scientific">Desulforhopalus singaporensis</name>
    <dbReference type="NCBI Taxonomy" id="91360"/>
    <lineage>
        <taxon>Bacteria</taxon>
        <taxon>Pseudomonadati</taxon>
        <taxon>Thermodesulfobacteriota</taxon>
        <taxon>Desulfobulbia</taxon>
        <taxon>Desulfobulbales</taxon>
        <taxon>Desulfocapsaceae</taxon>
        <taxon>Desulforhopalus</taxon>
    </lineage>
</organism>
<dbReference type="PANTHER" id="PTHR38768:SF1">
    <property type="entry name" value="UPF0502 PROTEIN YCEH"/>
    <property type="match status" value="1"/>
</dbReference>
<dbReference type="Pfam" id="PF04337">
    <property type="entry name" value="DUF480"/>
    <property type="match status" value="1"/>
</dbReference>
<dbReference type="EMBL" id="FNJI01000020">
    <property type="protein sequence ID" value="SDP44005.1"/>
    <property type="molecule type" value="Genomic_DNA"/>
</dbReference>
<dbReference type="HAMAP" id="MF_01584">
    <property type="entry name" value="UPF0502"/>
    <property type="match status" value="1"/>
</dbReference>
<accession>A0A1H0SQT0</accession>
<gene>
    <name evidence="2" type="ORF">SAMN05660330_02775</name>
</gene>
<proteinExistence type="inferred from homology"/>
<keyword evidence="3" id="KW-1185">Reference proteome</keyword>
<name>A0A1H0SQT0_9BACT</name>
<dbReference type="Gene3D" id="1.10.10.10">
    <property type="entry name" value="Winged helix-like DNA-binding domain superfamily/Winged helix DNA-binding domain"/>
    <property type="match status" value="2"/>
</dbReference>
<evidence type="ECO:0000313" key="2">
    <source>
        <dbReference type="EMBL" id="SDP44005.1"/>
    </source>
</evidence>
<dbReference type="InterPro" id="IPR036388">
    <property type="entry name" value="WH-like_DNA-bd_sf"/>
</dbReference>
<evidence type="ECO:0000256" key="1">
    <source>
        <dbReference type="HAMAP-Rule" id="MF_01584"/>
    </source>
</evidence>
<dbReference type="PANTHER" id="PTHR38768">
    <property type="entry name" value="UPF0502 PROTEIN YCEH"/>
    <property type="match status" value="1"/>
</dbReference>
<dbReference type="AlphaFoldDB" id="A0A1H0SQT0"/>
<comment type="similarity">
    <text evidence="1">Belongs to the UPF0502 family.</text>
</comment>
<dbReference type="OrthoDB" id="9784785at2"/>
<dbReference type="InterPro" id="IPR036390">
    <property type="entry name" value="WH_DNA-bd_sf"/>
</dbReference>
<protein>
    <submittedName>
        <fullName evidence="2">Uncharacterized protein</fullName>
    </submittedName>
</protein>
<dbReference type="InterPro" id="IPR007432">
    <property type="entry name" value="DUF480"/>
</dbReference>